<sequence length="290" mass="30417">MTETPNFAADEPLSAARRRLAAALSAAGKEPADLEARFLLEAATGLGALALLTRGDELLGGAAKQLQNFAARRLTGEPVNRIIGTANFFGLDLVVAPKVLDPRADTEILVETALELLARKGMTKPRILDLGVGSGAILCALLDSRPDAFGVGVDLSPEACAATQINLARCGLAARGKVIRGDWAAALAGRFDLIVSNPPYISHAELGGLDREVRDHDPVLALDGGADGLAPYRLFAVELKRLLRPEGVVCLEIGWTQGAEVAALLSAAGWSGVSCRRDRAGRDRVIAVES</sequence>
<dbReference type="AlphaFoldDB" id="A0A2S6NFR7"/>
<gene>
    <name evidence="5" type="primary">prmC</name>
    <name evidence="8" type="ORF">CCR94_01725</name>
</gene>
<keyword evidence="9" id="KW-1185">Reference proteome</keyword>
<dbReference type="Proteomes" id="UP000239089">
    <property type="component" value="Unassembled WGS sequence"/>
</dbReference>
<keyword evidence="1 5" id="KW-0489">Methyltransferase</keyword>
<dbReference type="NCBIfam" id="TIGR00536">
    <property type="entry name" value="hemK_fam"/>
    <property type="match status" value="1"/>
</dbReference>
<dbReference type="SUPFAM" id="SSF53335">
    <property type="entry name" value="S-adenosyl-L-methionine-dependent methyltransferases"/>
    <property type="match status" value="1"/>
</dbReference>
<name>A0A2S6NFR7_9HYPH</name>
<dbReference type="PANTHER" id="PTHR18895:SF74">
    <property type="entry name" value="MTRF1L RELEASE FACTOR GLUTAMINE METHYLTRANSFERASE"/>
    <property type="match status" value="1"/>
</dbReference>
<feature type="binding site" evidence="5">
    <location>
        <position position="183"/>
    </location>
    <ligand>
        <name>S-adenosyl-L-methionine</name>
        <dbReference type="ChEBI" id="CHEBI:59789"/>
    </ligand>
</feature>
<accession>A0A2S6NFR7</accession>
<dbReference type="Pfam" id="PF17827">
    <property type="entry name" value="PrmC_N"/>
    <property type="match status" value="1"/>
</dbReference>
<dbReference type="InterPro" id="IPR040758">
    <property type="entry name" value="PrmC_N"/>
</dbReference>
<comment type="caution">
    <text evidence="8">The sequence shown here is derived from an EMBL/GenBank/DDBJ whole genome shotgun (WGS) entry which is preliminary data.</text>
</comment>
<dbReference type="NCBIfam" id="TIGR03534">
    <property type="entry name" value="RF_mod_PrmC"/>
    <property type="match status" value="1"/>
</dbReference>
<evidence type="ECO:0000256" key="3">
    <source>
        <dbReference type="ARBA" id="ARBA00022691"/>
    </source>
</evidence>
<evidence type="ECO:0000256" key="5">
    <source>
        <dbReference type="HAMAP-Rule" id="MF_02126"/>
    </source>
</evidence>
<proteinExistence type="inferred from homology"/>
<evidence type="ECO:0000256" key="1">
    <source>
        <dbReference type="ARBA" id="ARBA00022603"/>
    </source>
</evidence>
<dbReference type="EMBL" id="NHSJ01000019">
    <property type="protein sequence ID" value="PPQ33461.1"/>
    <property type="molecule type" value="Genomic_DNA"/>
</dbReference>
<comment type="catalytic activity">
    <reaction evidence="4 5">
        <text>L-glutaminyl-[peptide chain release factor] + S-adenosyl-L-methionine = N(5)-methyl-L-glutaminyl-[peptide chain release factor] + S-adenosyl-L-homocysteine + H(+)</text>
        <dbReference type="Rhea" id="RHEA:42896"/>
        <dbReference type="Rhea" id="RHEA-COMP:10271"/>
        <dbReference type="Rhea" id="RHEA-COMP:10272"/>
        <dbReference type="ChEBI" id="CHEBI:15378"/>
        <dbReference type="ChEBI" id="CHEBI:30011"/>
        <dbReference type="ChEBI" id="CHEBI:57856"/>
        <dbReference type="ChEBI" id="CHEBI:59789"/>
        <dbReference type="ChEBI" id="CHEBI:61891"/>
        <dbReference type="EC" id="2.1.1.297"/>
    </reaction>
</comment>
<dbReference type="Pfam" id="PF05175">
    <property type="entry name" value="MTS"/>
    <property type="match status" value="1"/>
</dbReference>
<dbReference type="InterPro" id="IPR050320">
    <property type="entry name" value="N5-glutamine_MTase"/>
</dbReference>
<comment type="similarity">
    <text evidence="5">Belongs to the protein N5-glutamine methyltransferase family. PrmC subfamily.</text>
</comment>
<feature type="binding site" evidence="5">
    <location>
        <begin position="131"/>
        <end position="135"/>
    </location>
    <ligand>
        <name>S-adenosyl-L-methionine</name>
        <dbReference type="ChEBI" id="CHEBI:59789"/>
    </ligand>
</feature>
<dbReference type="InterPro" id="IPR002052">
    <property type="entry name" value="DNA_methylase_N6_adenine_CS"/>
</dbReference>
<protein>
    <recommendedName>
        <fullName evidence="5">Release factor glutamine methyltransferase</fullName>
        <shortName evidence="5">RF MTase</shortName>
        <ecNumber evidence="5">2.1.1.297</ecNumber>
    </recommendedName>
    <alternativeName>
        <fullName evidence="5">N5-glutamine methyltransferase PrmC</fullName>
    </alternativeName>
    <alternativeName>
        <fullName evidence="5">Protein-(glutamine-N5) MTase PrmC</fullName>
    </alternativeName>
    <alternativeName>
        <fullName evidence="5">Protein-glutamine N-methyltransferase PrmC</fullName>
    </alternativeName>
</protein>
<dbReference type="InterPro" id="IPR007848">
    <property type="entry name" value="Small_mtfrase_dom"/>
</dbReference>
<dbReference type="EC" id="2.1.1.297" evidence="5"/>
<feature type="binding site" evidence="5">
    <location>
        <position position="154"/>
    </location>
    <ligand>
        <name>S-adenosyl-L-methionine</name>
        <dbReference type="ChEBI" id="CHEBI:59789"/>
    </ligand>
</feature>
<feature type="domain" description="Release factor glutamine methyltransferase N-terminal" evidence="7">
    <location>
        <begin position="16"/>
        <end position="84"/>
    </location>
</feature>
<feature type="binding site" evidence="5">
    <location>
        <position position="197"/>
    </location>
    <ligand>
        <name>S-adenosyl-L-methionine</name>
        <dbReference type="ChEBI" id="CHEBI:59789"/>
    </ligand>
</feature>
<keyword evidence="2 5" id="KW-0808">Transferase</keyword>
<comment type="function">
    <text evidence="5">Methylates the class 1 translation termination release factors RF1/PrfA and RF2/PrfB on the glutamine residue of the universally conserved GGQ motif.</text>
</comment>
<feature type="binding site" evidence="5">
    <location>
        <begin position="197"/>
        <end position="200"/>
    </location>
    <ligand>
        <name>substrate</name>
    </ligand>
</feature>
<evidence type="ECO:0000313" key="9">
    <source>
        <dbReference type="Proteomes" id="UP000239089"/>
    </source>
</evidence>
<evidence type="ECO:0000256" key="4">
    <source>
        <dbReference type="ARBA" id="ARBA00048391"/>
    </source>
</evidence>
<dbReference type="CDD" id="cd02440">
    <property type="entry name" value="AdoMet_MTases"/>
    <property type="match status" value="1"/>
</dbReference>
<evidence type="ECO:0000259" key="7">
    <source>
        <dbReference type="Pfam" id="PF17827"/>
    </source>
</evidence>
<keyword evidence="3 5" id="KW-0949">S-adenosyl-L-methionine</keyword>
<evidence type="ECO:0000313" key="8">
    <source>
        <dbReference type="EMBL" id="PPQ33461.1"/>
    </source>
</evidence>
<dbReference type="GO" id="GO:0003676">
    <property type="term" value="F:nucleic acid binding"/>
    <property type="evidence" value="ECO:0007669"/>
    <property type="project" value="InterPro"/>
</dbReference>
<dbReference type="InterPro" id="IPR004556">
    <property type="entry name" value="HemK-like"/>
</dbReference>
<dbReference type="OrthoDB" id="9800643at2"/>
<dbReference type="Gene3D" id="3.40.50.150">
    <property type="entry name" value="Vaccinia Virus protein VP39"/>
    <property type="match status" value="1"/>
</dbReference>
<dbReference type="PROSITE" id="PS00092">
    <property type="entry name" value="N6_MTASE"/>
    <property type="match status" value="1"/>
</dbReference>
<reference evidence="8 9" key="1">
    <citation type="journal article" date="2018" name="Arch. Microbiol.">
        <title>New insights into the metabolic potential of the phototrophic purple bacterium Rhodopila globiformis DSM 161(T) from its draft genome sequence and evidence for a vanadium-dependent nitrogenase.</title>
        <authorList>
            <person name="Imhoff J.F."/>
            <person name="Rahn T."/>
            <person name="Kunzel S."/>
            <person name="Neulinger S.C."/>
        </authorList>
    </citation>
    <scope>NUCLEOTIDE SEQUENCE [LARGE SCALE GENOMIC DNA]</scope>
    <source>
        <strain evidence="8 9">DSM 16996</strain>
    </source>
</reference>
<feature type="domain" description="Methyltransferase small" evidence="6">
    <location>
        <begin position="117"/>
        <end position="204"/>
    </location>
</feature>
<evidence type="ECO:0000256" key="2">
    <source>
        <dbReference type="ARBA" id="ARBA00022679"/>
    </source>
</evidence>
<dbReference type="HAMAP" id="MF_02126">
    <property type="entry name" value="RF_methyltr_PrmC"/>
    <property type="match status" value="1"/>
</dbReference>
<dbReference type="PANTHER" id="PTHR18895">
    <property type="entry name" value="HEMK METHYLTRANSFERASE"/>
    <property type="match status" value="1"/>
</dbReference>
<organism evidence="8 9">
    <name type="scientific">Rhodoblastus sphagnicola</name>
    <dbReference type="NCBI Taxonomy" id="333368"/>
    <lineage>
        <taxon>Bacteria</taxon>
        <taxon>Pseudomonadati</taxon>
        <taxon>Pseudomonadota</taxon>
        <taxon>Alphaproteobacteria</taxon>
        <taxon>Hyphomicrobiales</taxon>
        <taxon>Rhodoblastaceae</taxon>
        <taxon>Rhodoblastus</taxon>
    </lineage>
</organism>
<dbReference type="Gene3D" id="1.10.8.10">
    <property type="entry name" value="DNA helicase RuvA subunit, C-terminal domain"/>
    <property type="match status" value="1"/>
</dbReference>
<dbReference type="GO" id="GO:0032259">
    <property type="term" value="P:methylation"/>
    <property type="evidence" value="ECO:0007669"/>
    <property type="project" value="UniProtKB-KW"/>
</dbReference>
<dbReference type="InterPro" id="IPR029063">
    <property type="entry name" value="SAM-dependent_MTases_sf"/>
</dbReference>
<dbReference type="InterPro" id="IPR019874">
    <property type="entry name" value="RF_methyltr_PrmC"/>
</dbReference>
<dbReference type="GO" id="GO:0102559">
    <property type="term" value="F:peptide chain release factor N(5)-glutamine methyltransferase activity"/>
    <property type="evidence" value="ECO:0007669"/>
    <property type="project" value="UniProtKB-EC"/>
</dbReference>
<evidence type="ECO:0000259" key="6">
    <source>
        <dbReference type="Pfam" id="PF05175"/>
    </source>
</evidence>